<dbReference type="EMBL" id="MLJW01003888">
    <property type="protein sequence ID" value="OIQ71081.1"/>
    <property type="molecule type" value="Genomic_DNA"/>
</dbReference>
<reference evidence="1" key="1">
    <citation type="submission" date="2016-10" db="EMBL/GenBank/DDBJ databases">
        <title>Sequence of Gallionella enrichment culture.</title>
        <authorList>
            <person name="Poehlein A."/>
            <person name="Muehling M."/>
            <person name="Daniel R."/>
        </authorList>
    </citation>
    <scope>NUCLEOTIDE SEQUENCE</scope>
</reference>
<protein>
    <submittedName>
        <fullName evidence="1">Uncharacterized protein</fullName>
    </submittedName>
</protein>
<evidence type="ECO:0000313" key="1">
    <source>
        <dbReference type="EMBL" id="OIQ71081.1"/>
    </source>
</evidence>
<proteinExistence type="predicted"/>
<comment type="caution">
    <text evidence="1">The sequence shown here is derived from an EMBL/GenBank/DDBJ whole genome shotgun (WGS) entry which is preliminary data.</text>
</comment>
<accession>A0A1J5PHK0</accession>
<organism evidence="1">
    <name type="scientific">mine drainage metagenome</name>
    <dbReference type="NCBI Taxonomy" id="410659"/>
    <lineage>
        <taxon>unclassified sequences</taxon>
        <taxon>metagenomes</taxon>
        <taxon>ecological metagenomes</taxon>
    </lineage>
</organism>
<name>A0A1J5PHK0_9ZZZZ</name>
<dbReference type="AlphaFoldDB" id="A0A1J5PHK0"/>
<sequence length="216" mass="23219">MVRTNGDFSGLTRCDRLAIGAAQNDLDERVRPSDAGHAWFFRSGNEQIGGGKIAYGHHRFGLAVVVDQDRAEFAKRLFQRVAGDRLGAVADHAQAAEVEVIERGVIDDAGQGGWNAGEDRDLVFRDGREQPVNAAAFDNHAGSAAQEPGHEIGAARMCHWTDMRQHVVAANVTIDQHIAVDRRPIAVGEHGALGSSRRAGCVVDRIEIIEGGALKA</sequence>
<gene>
    <name evidence="1" type="ORF">GALL_473020</name>
</gene>